<dbReference type="SUPFAM" id="SSF53649">
    <property type="entry name" value="Alkaline phosphatase-like"/>
    <property type="match status" value="1"/>
</dbReference>
<reference evidence="1 2" key="1">
    <citation type="journal article" date="2023" name="Microorganisms">
        <title>Thiorhodovibrio frisius and Trv. litoralis spp. nov., Two Novel Members from a Clade of Fastidious Purple Sulfur Bacteria That Exhibit Unique Red-Shifted Light-Harvesting Capabilities.</title>
        <authorList>
            <person name="Methner A."/>
            <person name="Kuzyk S.B."/>
            <person name="Petersen J."/>
            <person name="Bauer S."/>
            <person name="Brinkmann H."/>
            <person name="Sichau K."/>
            <person name="Wanner G."/>
            <person name="Wolf J."/>
            <person name="Neumann-Schaal M."/>
            <person name="Henke P."/>
            <person name="Tank M."/>
            <person name="Sproer C."/>
            <person name="Bunk B."/>
            <person name="Overmann J."/>
        </authorList>
    </citation>
    <scope>NUCLEOTIDE SEQUENCE [LARGE SCALE GENOMIC DNA]</scope>
    <source>
        <strain evidence="1 2">DSM 6702</strain>
    </source>
</reference>
<accession>A0ABZ0SEH7</accession>
<dbReference type="Pfam" id="PF01663">
    <property type="entry name" value="Phosphodiest"/>
    <property type="match status" value="1"/>
</dbReference>
<dbReference type="EMBL" id="CP121472">
    <property type="protein sequence ID" value="WPL18673.1"/>
    <property type="molecule type" value="Genomic_DNA"/>
</dbReference>
<organism evidence="1 2">
    <name type="scientific">Thiorhodovibrio winogradskyi</name>
    <dbReference type="NCBI Taxonomy" id="77007"/>
    <lineage>
        <taxon>Bacteria</taxon>
        <taxon>Pseudomonadati</taxon>
        <taxon>Pseudomonadota</taxon>
        <taxon>Gammaproteobacteria</taxon>
        <taxon>Chromatiales</taxon>
        <taxon>Chromatiaceae</taxon>
        <taxon>Thiorhodovibrio</taxon>
    </lineage>
</organism>
<dbReference type="Proteomes" id="UP001432180">
    <property type="component" value="Chromosome"/>
</dbReference>
<dbReference type="Gene3D" id="3.40.720.10">
    <property type="entry name" value="Alkaline Phosphatase, subunit A"/>
    <property type="match status" value="1"/>
</dbReference>
<evidence type="ECO:0000313" key="1">
    <source>
        <dbReference type="EMBL" id="WPL18673.1"/>
    </source>
</evidence>
<evidence type="ECO:0000313" key="2">
    <source>
        <dbReference type="Proteomes" id="UP001432180"/>
    </source>
</evidence>
<gene>
    <name evidence="1" type="ORF">Thiowin_03757</name>
</gene>
<keyword evidence="2" id="KW-1185">Reference proteome</keyword>
<proteinExistence type="predicted"/>
<dbReference type="PANTHER" id="PTHR10151">
    <property type="entry name" value="ECTONUCLEOTIDE PYROPHOSPHATASE/PHOSPHODIESTERASE"/>
    <property type="match status" value="1"/>
</dbReference>
<dbReference type="RefSeq" id="WP_328984424.1">
    <property type="nucleotide sequence ID" value="NZ_CP121472.1"/>
</dbReference>
<dbReference type="PANTHER" id="PTHR10151:SF120">
    <property type="entry name" value="BIS(5'-ADENOSYL)-TRIPHOSPHATASE"/>
    <property type="match status" value="1"/>
</dbReference>
<sequence length="385" mass="41781">MIEPNYAGGGIVNLMSSLMRARGGNSDLPEAHLLPARELASHKHLVLIVIDGLGADWLARHSPDGWLARHQIGALTSVFPSTTAAAVGSFLTGVAPAQHGLTGWFSWLRELGCVMKTLPGQPRAGGQGNWAMVEDLRSLFPCPPVFARIKTASTLVSPKSIAHSAFNRAHQGLARLRPFGTFKDFLRQIEQAVKRTREPSYIYAYWSELDHLGHHHGIDSPTSVAHLQQLEQGLALLAERLRGQDACLLITADHGQLDTKTADQTDLADYPLLANQLRLPLCGEPRAAFCYTAGGALEAFMAAVEQTLGARFRLAPSGELLAQGYFGPGEPHPELTHRIGDVILIGHDRSVIRDRLPSEKPFQQIGVHGGLSRAEMLVPLCLIPT</sequence>
<dbReference type="InterPro" id="IPR002591">
    <property type="entry name" value="Phosphodiest/P_Trfase"/>
</dbReference>
<dbReference type="InterPro" id="IPR017850">
    <property type="entry name" value="Alkaline_phosphatase_core_sf"/>
</dbReference>
<name>A0ABZ0SEH7_9GAMM</name>
<protein>
    <submittedName>
        <fullName evidence="1">Type I phosphodiesterase / nucleotide pyrophosphatase</fullName>
    </submittedName>
</protein>